<protein>
    <submittedName>
        <fullName evidence="1">Uncharacterized protein</fullName>
    </submittedName>
</protein>
<name>A0A3R7EV97_CLOSI</name>
<dbReference type="Proteomes" id="UP000286415">
    <property type="component" value="Unassembled WGS sequence"/>
</dbReference>
<dbReference type="AlphaFoldDB" id="A0A3R7EV97"/>
<sequence length="105" mass="12313">MRCTKAASCYSWYDIRDTAVSVLEKSTHKVEEFSATLGVLEKEIDTQRSALICIRIWFCERLTWNSAESLVYDVSKQLSVLHQAMFQLVRYSRYRDTCRHVIHCS</sequence>
<evidence type="ECO:0000313" key="1">
    <source>
        <dbReference type="EMBL" id="KAG5443310.1"/>
    </source>
</evidence>
<dbReference type="EMBL" id="NIRI02000056">
    <property type="protein sequence ID" value="KAG5443310.1"/>
    <property type="molecule type" value="Genomic_DNA"/>
</dbReference>
<organism evidence="1 2">
    <name type="scientific">Clonorchis sinensis</name>
    <name type="common">Chinese liver fluke</name>
    <dbReference type="NCBI Taxonomy" id="79923"/>
    <lineage>
        <taxon>Eukaryota</taxon>
        <taxon>Metazoa</taxon>
        <taxon>Spiralia</taxon>
        <taxon>Lophotrochozoa</taxon>
        <taxon>Platyhelminthes</taxon>
        <taxon>Trematoda</taxon>
        <taxon>Digenea</taxon>
        <taxon>Opisthorchiida</taxon>
        <taxon>Opisthorchiata</taxon>
        <taxon>Opisthorchiidae</taxon>
        <taxon>Clonorchis</taxon>
    </lineage>
</organism>
<reference evidence="1 2" key="2">
    <citation type="journal article" date="2021" name="Genomics">
        <title>High-quality reference genome for Clonorchis sinensis.</title>
        <authorList>
            <person name="Young N.D."/>
            <person name="Stroehlein A.J."/>
            <person name="Kinkar L."/>
            <person name="Wang T."/>
            <person name="Sohn W.M."/>
            <person name="Chang B.C.H."/>
            <person name="Kaur P."/>
            <person name="Weisz D."/>
            <person name="Dudchenko O."/>
            <person name="Aiden E.L."/>
            <person name="Korhonen P.K."/>
            <person name="Gasser R.B."/>
        </authorList>
    </citation>
    <scope>NUCLEOTIDE SEQUENCE [LARGE SCALE GENOMIC DNA]</scope>
    <source>
        <strain evidence="1">Cs-k2</strain>
    </source>
</reference>
<accession>A0A3R7EV97</accession>
<gene>
    <name evidence="1" type="ORF">CSKR_109070</name>
</gene>
<dbReference type="InParanoid" id="A0A3R7EV97"/>
<reference evidence="1 2" key="1">
    <citation type="journal article" date="2018" name="Biotechnol. Adv.">
        <title>Improved genomic resources and new bioinformatic workflow for the carcinogenic parasite Clonorchis sinensis: Biotechnological implications.</title>
        <authorList>
            <person name="Wang D."/>
            <person name="Korhonen P.K."/>
            <person name="Gasser R.B."/>
            <person name="Young N.D."/>
        </authorList>
    </citation>
    <scope>NUCLEOTIDE SEQUENCE [LARGE SCALE GENOMIC DNA]</scope>
    <source>
        <strain evidence="1">Cs-k2</strain>
    </source>
</reference>
<keyword evidence="2" id="KW-1185">Reference proteome</keyword>
<proteinExistence type="predicted"/>
<evidence type="ECO:0000313" key="2">
    <source>
        <dbReference type="Proteomes" id="UP000286415"/>
    </source>
</evidence>
<comment type="caution">
    <text evidence="1">The sequence shown here is derived from an EMBL/GenBank/DDBJ whole genome shotgun (WGS) entry which is preliminary data.</text>
</comment>